<reference evidence="2" key="1">
    <citation type="submission" date="2021-06" db="EMBL/GenBank/DDBJ databases">
        <title>Candida auris outbreak in lebanese hospital.</title>
        <authorList>
            <person name="Finianos M."/>
        </authorList>
    </citation>
    <scope>NUCLEOTIDE SEQUENCE</scope>
    <source>
        <strain evidence="2">CA7LBN</strain>
    </source>
</reference>
<protein>
    <submittedName>
        <fullName evidence="2">Uncharacterized protein</fullName>
    </submittedName>
</protein>
<sequence>MSVQREDTNELTGSKLLKTSQNFSKLLKTSQNFSKLPQKSSFHPVHPNNESTNKTTPKPAPPTIAAPLEELEAGPDLVASSVFAVAIIRDKLFEFDHGDLPVVVAETWKVLAASERADETEEGMFHTSAPTSLHKEYAKDVALATSSPRQALAIHRATTWDHGNHTHKQPVSQ</sequence>
<feature type="region of interest" description="Disordered" evidence="1">
    <location>
        <begin position="34"/>
        <end position="64"/>
    </location>
</feature>
<dbReference type="EMBL" id="CP076754">
    <property type="protein sequence ID" value="QWW25669.1"/>
    <property type="molecule type" value="Genomic_DNA"/>
</dbReference>
<name>A0A8F2W4M3_CANAR</name>
<evidence type="ECO:0000256" key="1">
    <source>
        <dbReference type="SAM" id="MobiDB-lite"/>
    </source>
</evidence>
<dbReference type="Proteomes" id="UP000825438">
    <property type="component" value="Chromosome VI"/>
</dbReference>
<gene>
    <name evidence="2" type="ORF">CA7LBN_004556</name>
</gene>
<proteinExistence type="predicted"/>
<accession>A0A8F2W4M3</accession>
<evidence type="ECO:0000313" key="2">
    <source>
        <dbReference type="EMBL" id="QWW25669.1"/>
    </source>
</evidence>
<organism evidence="2">
    <name type="scientific">Candidozyma auris</name>
    <name type="common">Yeast</name>
    <name type="synonym">Candida auris</name>
    <dbReference type="NCBI Taxonomy" id="498019"/>
    <lineage>
        <taxon>Eukaryota</taxon>
        <taxon>Fungi</taxon>
        <taxon>Dikarya</taxon>
        <taxon>Ascomycota</taxon>
        <taxon>Saccharomycotina</taxon>
        <taxon>Pichiomycetes</taxon>
        <taxon>Metschnikowiaceae</taxon>
        <taxon>Candidozyma</taxon>
    </lineage>
</organism>
<dbReference type="AlphaFoldDB" id="A0A8F2W4M3"/>